<organism evidence="2">
    <name type="scientific">Lepeophtheirus salmonis</name>
    <name type="common">Salmon louse</name>
    <name type="synonym">Caligus salmonis</name>
    <dbReference type="NCBI Taxonomy" id="72036"/>
    <lineage>
        <taxon>Eukaryota</taxon>
        <taxon>Metazoa</taxon>
        <taxon>Ecdysozoa</taxon>
        <taxon>Arthropoda</taxon>
        <taxon>Crustacea</taxon>
        <taxon>Multicrustacea</taxon>
        <taxon>Hexanauplia</taxon>
        <taxon>Copepoda</taxon>
        <taxon>Siphonostomatoida</taxon>
        <taxon>Caligidae</taxon>
        <taxon>Lepeophtheirus</taxon>
    </lineage>
</organism>
<feature type="non-terminal residue" evidence="2">
    <location>
        <position position="81"/>
    </location>
</feature>
<reference evidence="2" key="1">
    <citation type="submission" date="2014-05" db="EMBL/GenBank/DDBJ databases">
        <authorList>
            <person name="Chronopoulou M."/>
        </authorList>
    </citation>
    <scope>NUCLEOTIDE SEQUENCE</scope>
    <source>
        <tissue evidence="2">Whole organism</tissue>
    </source>
</reference>
<proteinExistence type="predicted"/>
<keyword evidence="1" id="KW-1133">Transmembrane helix</keyword>
<keyword evidence="1" id="KW-0812">Transmembrane</keyword>
<dbReference type="EMBL" id="HACA01003770">
    <property type="protein sequence ID" value="CDW21131.1"/>
    <property type="molecule type" value="Transcribed_RNA"/>
</dbReference>
<keyword evidence="1" id="KW-0472">Membrane</keyword>
<feature type="non-terminal residue" evidence="2">
    <location>
        <position position="1"/>
    </location>
</feature>
<dbReference type="AlphaFoldDB" id="A0A0K2T6Q3"/>
<name>A0A0K2T6Q3_LEPSM</name>
<feature type="transmembrane region" description="Helical" evidence="1">
    <location>
        <begin position="28"/>
        <end position="50"/>
    </location>
</feature>
<protein>
    <submittedName>
        <fullName evidence="2">Uncharacterized protein</fullName>
    </submittedName>
</protein>
<accession>A0A0K2T6Q3</accession>
<evidence type="ECO:0000313" key="2">
    <source>
        <dbReference type="EMBL" id="CDW21131.1"/>
    </source>
</evidence>
<evidence type="ECO:0000256" key="1">
    <source>
        <dbReference type="SAM" id="Phobius"/>
    </source>
</evidence>
<sequence>FRTQNSRHKVILKDLRISDSELNLLSHFFFLLLFFSLFLILFFFFSFFITHTHAPTQPVRLKEVGARALHIPPPIVKNISS</sequence>